<dbReference type="PATRIC" id="fig|388467.6.peg.1883"/>
<dbReference type="HOGENOM" id="CLU_133138_0_0_3"/>
<evidence type="ECO:0000313" key="2">
    <source>
        <dbReference type="Proteomes" id="UP000027395"/>
    </source>
</evidence>
<protein>
    <submittedName>
        <fullName evidence="1">Uncharacterized protein</fullName>
    </submittedName>
</protein>
<gene>
    <name evidence="1" type="ORF">A19Y_1938</name>
</gene>
<dbReference type="EMBL" id="CM002803">
    <property type="protein sequence ID" value="KEI66914.1"/>
    <property type="molecule type" value="Genomic_DNA"/>
</dbReference>
<name>A0A073CF47_PLAA1</name>
<sequence length="124" mass="13912">MIILTSQEIAQFRSQLAEYSVALEALDRIENCEGDLEDAAIEMAIYVGQSPDTSENWLDGLAKRYRVSLCNKDLREELIQGNIKAMVESLIAENQCPALLITPVVIYAVKSGIEQFCQPLEYKL</sequence>
<keyword evidence="2" id="KW-1185">Reference proteome</keyword>
<dbReference type="STRING" id="388467.A19Y_1938"/>
<proteinExistence type="predicted"/>
<accession>A0A073CF47</accession>
<dbReference type="AlphaFoldDB" id="A0A073CF47"/>
<dbReference type="eggNOG" id="ENOG5031FXK">
    <property type="taxonomic scope" value="Bacteria"/>
</dbReference>
<dbReference type="RefSeq" id="WP_026785442.1">
    <property type="nucleotide sequence ID" value="NZ_CM002803.1"/>
</dbReference>
<dbReference type="Proteomes" id="UP000027395">
    <property type="component" value="Chromosome"/>
</dbReference>
<evidence type="ECO:0000313" key="1">
    <source>
        <dbReference type="EMBL" id="KEI66914.1"/>
    </source>
</evidence>
<dbReference type="GeneID" id="77289545"/>
<organism evidence="1 2">
    <name type="scientific">Planktothrix agardhii (strain NIVA-CYA 126/8)</name>
    <dbReference type="NCBI Taxonomy" id="388467"/>
    <lineage>
        <taxon>Bacteria</taxon>
        <taxon>Bacillati</taxon>
        <taxon>Cyanobacteriota</taxon>
        <taxon>Cyanophyceae</taxon>
        <taxon>Oscillatoriophycideae</taxon>
        <taxon>Oscillatoriales</taxon>
        <taxon>Microcoleaceae</taxon>
        <taxon>Planktothrix</taxon>
    </lineage>
</organism>
<reference evidence="1 2" key="1">
    <citation type="journal article" date="2014" name="Appl. Environ. Microbiol.">
        <title>Elucidation of insertion elements encoded on plasmids and in vitro construction of shuttle vectors from the toxic cyanobacterium Planktothrix.</title>
        <authorList>
            <person name="Christiansen G."/>
            <person name="Goesmann A."/>
            <person name="Kurmayer R."/>
        </authorList>
    </citation>
    <scope>NUCLEOTIDE SEQUENCE [LARGE SCALE GENOMIC DNA]</scope>
    <source>
        <strain evidence="1 2">NIVA-CYA 126/8</strain>
    </source>
</reference>